<dbReference type="RefSeq" id="WP_282763972.1">
    <property type="nucleotide sequence ID" value="NZ_JASCTH010000022.1"/>
</dbReference>
<feature type="compositionally biased region" description="Pro residues" evidence="1">
    <location>
        <begin position="594"/>
        <end position="603"/>
    </location>
</feature>
<gene>
    <name evidence="3" type="ORF">QLQ12_30180</name>
</gene>
<evidence type="ECO:0000313" key="4">
    <source>
        <dbReference type="Proteomes" id="UP001241758"/>
    </source>
</evidence>
<feature type="compositionally biased region" description="Pro residues" evidence="1">
    <location>
        <begin position="181"/>
        <end position="195"/>
    </location>
</feature>
<feature type="compositionally biased region" description="Pro residues" evidence="1">
    <location>
        <begin position="969"/>
        <end position="985"/>
    </location>
</feature>
<dbReference type="EMBL" id="JASCTH010000022">
    <property type="protein sequence ID" value="MDI6102895.1"/>
    <property type="molecule type" value="Genomic_DNA"/>
</dbReference>
<feature type="compositionally biased region" description="Polar residues" evidence="1">
    <location>
        <begin position="737"/>
        <end position="749"/>
    </location>
</feature>
<feature type="compositionally biased region" description="Pro residues" evidence="1">
    <location>
        <begin position="1008"/>
        <end position="1023"/>
    </location>
</feature>
<dbReference type="Proteomes" id="UP001241758">
    <property type="component" value="Unassembled WGS sequence"/>
</dbReference>
<feature type="compositionally biased region" description="Low complexity" evidence="1">
    <location>
        <begin position="264"/>
        <end position="275"/>
    </location>
</feature>
<evidence type="ECO:0000313" key="3">
    <source>
        <dbReference type="EMBL" id="MDI6102895.1"/>
    </source>
</evidence>
<protein>
    <submittedName>
        <fullName evidence="3">Uncharacterized protein</fullName>
    </submittedName>
</protein>
<keyword evidence="2" id="KW-1133">Transmembrane helix</keyword>
<reference evidence="3 4" key="1">
    <citation type="submission" date="2023-05" db="EMBL/GenBank/DDBJ databases">
        <title>Actinoplanes sp. NEAU-A12 genome sequencing.</title>
        <authorList>
            <person name="Wang Z.-S."/>
        </authorList>
    </citation>
    <scope>NUCLEOTIDE SEQUENCE [LARGE SCALE GENOMIC DNA]</scope>
    <source>
        <strain evidence="3 4">NEAU-A12</strain>
    </source>
</reference>
<keyword evidence="2" id="KW-0812">Transmembrane</keyword>
<feature type="compositionally biased region" description="Polar residues" evidence="1">
    <location>
        <begin position="777"/>
        <end position="786"/>
    </location>
</feature>
<feature type="compositionally biased region" description="Pro residues" evidence="1">
    <location>
        <begin position="1061"/>
        <end position="1072"/>
    </location>
</feature>
<feature type="transmembrane region" description="Helical" evidence="2">
    <location>
        <begin position="1134"/>
        <end position="1156"/>
    </location>
</feature>
<name>A0ABT6WT20_9ACTN</name>
<feature type="compositionally biased region" description="Polar residues" evidence="1">
    <location>
        <begin position="756"/>
        <end position="768"/>
    </location>
</feature>
<feature type="compositionally biased region" description="Polar residues" evidence="1">
    <location>
        <begin position="473"/>
        <end position="490"/>
    </location>
</feature>
<evidence type="ECO:0000256" key="2">
    <source>
        <dbReference type="SAM" id="Phobius"/>
    </source>
</evidence>
<accession>A0ABT6WT20</accession>
<sequence length="1225" mass="119667">MTSEGQHAGQPAEATSGGPTSGGFPHDPDAQRIAGRASAQSPAEGFPNSYGPPPAATPGGGSPFVVPAVSTFGAGSNPAGTPYGSARAPQTEGDLPQRGNASPYGSVAPETAGTASPYGPVSSPEYGQPGTPPPPYGSVQPSGAASVPAPGPFDAAPAQPAWAPPGFPAEPTAPATSDPAAPSPFGPAGFPPPPSRQAASAAAPPPAPAAPDNPVSANLSPSGLPTRTPGATAPEDGGLGRSFSAFGDQPVRVPGASLSDLPDSSAPGAFNAAPGGFSGGSGTSSAAPGGFSGQGTSSAAFSAGPAQNSWMRENARTTDSPADQGPPPAASNTFPSRRGEGGGFPLRAPAGPAADSSSGAQPGPGLPVRGQQPFGAGSFPPAAKASDEPSTPSGYPQRVPGAALSSGGALPPSTPAPGDTPGLGGPDSRDSFGGLDSPGTHGAPDARDPLGGFGSRDPLGGLEPRGPLGGPESQGSVPSVEQQEAPSSVPQPRDPVAKPAVGSARPVTASASVPGVRVTPPEAADLPQASAPPQARVYGRPAATPAHEEPEEGSARSDEAASGGFGTSFSAGQPSGLPQRGEGGPASPSGGFSPPAPPSPPSGFAPAPTSPFGGLPQQGDHGSAAPFGSQPEQNDYASPSSFGNRPEQGDHGSAAPFGSQPEQNDYASPSPFGNRPEQGDHGSAAPFSPGQPDGFPQGDRASGSPYGTSQSGGFPQSDGASGSPYGTSQPGGFPQSDGASDSPYGTSQPGGFPQSDGASDSPYGTSQPGGFPRDDNASSPYGTAPSSGFPHQGDSPSGGFAPAPTSPFGGQFGGQPQQDESPSGGFGLPRRGEAGSGFPPSGENPSGGFGLPQRGADDRGGPGGMTSFPGGPQSDDESPSGGFTPDRGEGMASAFGSTPFSGASRDDDRFQPPAGEVPGTPGVAPQSPARATARATASARVTPPETPPGGGSPFAMPGSPQFPDNGTPSGPPFPGNGAPSGPPFPGSASMPGSPQLPGAGGPAAPGSPQFPPPFGAPGDPSGPPYGEFTMDVAGRGGGPGTLPDQYNEHTTDVSGRGNSPYVPPPALPPMPGEQPGGGMYPNSPAARATVTPPGPEDTTSWPGPGDDQGKFEQFKSEPPAPPPSAKIHIRTVPVALAVVLGAALLLSLVFGLVYLISGDDEFKVSQGQCVKREGSKPVVTACGEPNTFEVTSIVKAKDQCGDATQPYIVVPKDSGNEVLCLKKNG</sequence>
<organism evidence="3 4">
    <name type="scientific">Actinoplanes sandaracinus</name>
    <dbReference type="NCBI Taxonomy" id="3045177"/>
    <lineage>
        <taxon>Bacteria</taxon>
        <taxon>Bacillati</taxon>
        <taxon>Actinomycetota</taxon>
        <taxon>Actinomycetes</taxon>
        <taxon>Micromonosporales</taxon>
        <taxon>Micromonosporaceae</taxon>
        <taxon>Actinoplanes</taxon>
    </lineage>
</organism>
<feature type="region of interest" description="Disordered" evidence="1">
    <location>
        <begin position="1"/>
        <end position="1123"/>
    </location>
</feature>
<feature type="compositionally biased region" description="Low complexity" evidence="1">
    <location>
        <begin position="169"/>
        <end position="180"/>
    </location>
</feature>
<evidence type="ECO:0000256" key="1">
    <source>
        <dbReference type="SAM" id="MobiDB-lite"/>
    </source>
</evidence>
<comment type="caution">
    <text evidence="3">The sequence shown here is derived from an EMBL/GenBank/DDBJ whole genome shotgun (WGS) entry which is preliminary data.</text>
</comment>
<feature type="compositionally biased region" description="Polar residues" evidence="1">
    <location>
        <begin position="705"/>
        <end position="730"/>
    </location>
</feature>
<feature type="compositionally biased region" description="Low complexity" evidence="1">
    <location>
        <begin position="986"/>
        <end position="997"/>
    </location>
</feature>
<keyword evidence="2" id="KW-0472">Membrane</keyword>
<feature type="compositionally biased region" description="Low complexity" evidence="1">
    <location>
        <begin position="348"/>
        <end position="363"/>
    </location>
</feature>
<feature type="compositionally biased region" description="Polar residues" evidence="1">
    <location>
        <begin position="630"/>
        <end position="643"/>
    </location>
</feature>
<feature type="compositionally biased region" description="Polar residues" evidence="1">
    <location>
        <begin position="294"/>
        <end position="321"/>
    </location>
</feature>
<keyword evidence="4" id="KW-1185">Reference proteome</keyword>
<proteinExistence type="predicted"/>
<feature type="compositionally biased region" description="Low complexity" evidence="1">
    <location>
        <begin position="924"/>
        <end position="943"/>
    </location>
</feature>
<feature type="compositionally biased region" description="Low complexity" evidence="1">
    <location>
        <begin position="137"/>
        <end position="161"/>
    </location>
</feature>